<evidence type="ECO:0000256" key="1">
    <source>
        <dbReference type="ARBA" id="ARBA00023125"/>
    </source>
</evidence>
<gene>
    <name evidence="3" type="ORF">ISP01_07370</name>
</gene>
<dbReference type="GO" id="GO:0003677">
    <property type="term" value="F:DNA binding"/>
    <property type="evidence" value="ECO:0007669"/>
    <property type="project" value="UniProtKB-KW"/>
</dbReference>
<dbReference type="Pfam" id="PF01381">
    <property type="entry name" value="HTH_3"/>
    <property type="match status" value="1"/>
</dbReference>
<dbReference type="SMART" id="SM00530">
    <property type="entry name" value="HTH_XRE"/>
    <property type="match status" value="1"/>
</dbReference>
<accession>A0A843AHI6</accession>
<protein>
    <submittedName>
        <fullName evidence="3">Helix-turn-helix domain-containing protein</fullName>
    </submittedName>
</protein>
<dbReference type="InterPro" id="IPR010982">
    <property type="entry name" value="Lambda_DNA-bd_dom_sf"/>
</dbReference>
<name>A0A843AHI6_METAZ</name>
<keyword evidence="1" id="KW-0238">DNA-binding</keyword>
<comment type="caution">
    <text evidence="3">The sequence shown here is derived from an EMBL/GenBank/DDBJ whole genome shotgun (WGS) entry which is preliminary data.</text>
</comment>
<dbReference type="RefSeq" id="WP_278523583.1">
    <property type="nucleotide sequence ID" value="NZ_JADIIN010000059.1"/>
</dbReference>
<reference evidence="3" key="1">
    <citation type="submission" date="2020-10" db="EMBL/GenBank/DDBJ databases">
        <title>Dehalococcoides mccartyi of a TCE/Cr reducing biochatode.</title>
        <authorList>
            <person name="Matturro B."/>
        </authorList>
    </citation>
    <scope>NUCLEOTIDE SEQUENCE</scope>
    <source>
        <strain evidence="3">Bin4</strain>
    </source>
</reference>
<sequence>MQNYVGARLKKLREDRGYKQDQLANYLGVDQGHISKIENGNRNLNLNLLDKLCSLYNCSSEYIVNGEGECSATKVAFRSSENSVDLNVVAKINQITSNLKFLRNLD</sequence>
<feature type="domain" description="HTH cro/C1-type" evidence="2">
    <location>
        <begin position="9"/>
        <end position="63"/>
    </location>
</feature>
<dbReference type="EMBL" id="JADIIN010000059">
    <property type="protein sequence ID" value="MBF4469211.1"/>
    <property type="molecule type" value="Genomic_DNA"/>
</dbReference>
<proteinExistence type="predicted"/>
<organism evidence="3 4">
    <name type="scientific">Methanobrevibacter arboriphilus</name>
    <dbReference type="NCBI Taxonomy" id="39441"/>
    <lineage>
        <taxon>Archaea</taxon>
        <taxon>Methanobacteriati</taxon>
        <taxon>Methanobacteriota</taxon>
        <taxon>Methanomada group</taxon>
        <taxon>Methanobacteria</taxon>
        <taxon>Methanobacteriales</taxon>
        <taxon>Methanobacteriaceae</taxon>
        <taxon>Methanobrevibacter</taxon>
    </lineage>
</organism>
<dbReference type="InterPro" id="IPR001387">
    <property type="entry name" value="Cro/C1-type_HTH"/>
</dbReference>
<dbReference type="Gene3D" id="1.10.260.40">
    <property type="entry name" value="lambda repressor-like DNA-binding domains"/>
    <property type="match status" value="1"/>
</dbReference>
<dbReference type="CDD" id="cd00093">
    <property type="entry name" value="HTH_XRE"/>
    <property type="match status" value="1"/>
</dbReference>
<dbReference type="AlphaFoldDB" id="A0A843AHI6"/>
<dbReference type="PANTHER" id="PTHR46558">
    <property type="entry name" value="TRACRIPTIONAL REGULATORY PROTEIN-RELATED-RELATED"/>
    <property type="match status" value="1"/>
</dbReference>
<dbReference type="PROSITE" id="PS50943">
    <property type="entry name" value="HTH_CROC1"/>
    <property type="match status" value="1"/>
</dbReference>
<evidence type="ECO:0000259" key="2">
    <source>
        <dbReference type="PROSITE" id="PS50943"/>
    </source>
</evidence>
<dbReference type="PANTHER" id="PTHR46558:SF11">
    <property type="entry name" value="HTH-TYPE TRANSCRIPTIONAL REGULATOR XRE"/>
    <property type="match status" value="1"/>
</dbReference>
<dbReference type="SUPFAM" id="SSF47413">
    <property type="entry name" value="lambda repressor-like DNA-binding domains"/>
    <property type="match status" value="1"/>
</dbReference>
<evidence type="ECO:0000313" key="4">
    <source>
        <dbReference type="Proteomes" id="UP000658733"/>
    </source>
</evidence>
<dbReference type="Proteomes" id="UP000658733">
    <property type="component" value="Unassembled WGS sequence"/>
</dbReference>
<evidence type="ECO:0000313" key="3">
    <source>
        <dbReference type="EMBL" id="MBF4469211.1"/>
    </source>
</evidence>